<gene>
    <name evidence="5" type="ORF">K0M31_015716</name>
</gene>
<keyword evidence="3" id="KW-0472">Membrane</keyword>
<dbReference type="Gene3D" id="1.10.287.70">
    <property type="match status" value="1"/>
</dbReference>
<dbReference type="PANTHER" id="PTHR12991">
    <property type="entry name" value="NITROGEN PERMEASE REGULATOR 2/TUMOR SUPPRESSOR CANDIDATE 4"/>
    <property type="match status" value="1"/>
</dbReference>
<dbReference type="SUPFAM" id="SSF53850">
    <property type="entry name" value="Periplasmic binding protein-like II"/>
    <property type="match status" value="1"/>
</dbReference>
<proteinExistence type="inferred from homology"/>
<evidence type="ECO:0000313" key="6">
    <source>
        <dbReference type="Proteomes" id="UP001177670"/>
    </source>
</evidence>
<comment type="similarity">
    <text evidence="1">Belongs to the NPR2 family.</text>
</comment>
<reference evidence="5" key="1">
    <citation type="submission" date="2021-10" db="EMBL/GenBank/DDBJ databases">
        <title>Melipona bicolor Genome sequencing and assembly.</title>
        <authorList>
            <person name="Araujo N.S."/>
            <person name="Arias M.C."/>
        </authorList>
    </citation>
    <scope>NUCLEOTIDE SEQUENCE</scope>
    <source>
        <strain evidence="5">USP_2M_L1-L4_2017</strain>
        <tissue evidence="5">Whole body</tissue>
    </source>
</reference>
<dbReference type="GO" id="GO:0005096">
    <property type="term" value="F:GTPase activator activity"/>
    <property type="evidence" value="ECO:0007669"/>
    <property type="project" value="TreeGrafter"/>
</dbReference>
<feature type="transmembrane region" description="Helical" evidence="3">
    <location>
        <begin position="388"/>
        <end position="411"/>
    </location>
</feature>
<dbReference type="EMBL" id="JAHYIQ010000048">
    <property type="protein sequence ID" value="KAK1117779.1"/>
    <property type="molecule type" value="Genomic_DNA"/>
</dbReference>
<feature type="transmembrane region" description="Helical" evidence="3">
    <location>
        <begin position="153"/>
        <end position="171"/>
    </location>
</feature>
<organism evidence="5 6">
    <name type="scientific">Melipona bicolor</name>
    <dbReference type="NCBI Taxonomy" id="60889"/>
    <lineage>
        <taxon>Eukaryota</taxon>
        <taxon>Metazoa</taxon>
        <taxon>Ecdysozoa</taxon>
        <taxon>Arthropoda</taxon>
        <taxon>Hexapoda</taxon>
        <taxon>Insecta</taxon>
        <taxon>Pterygota</taxon>
        <taxon>Neoptera</taxon>
        <taxon>Endopterygota</taxon>
        <taxon>Hymenoptera</taxon>
        <taxon>Apocrita</taxon>
        <taxon>Aculeata</taxon>
        <taxon>Apoidea</taxon>
        <taxon>Anthophila</taxon>
        <taxon>Apidae</taxon>
        <taxon>Melipona</taxon>
    </lineage>
</organism>
<dbReference type="PANTHER" id="PTHR12991:SF10">
    <property type="entry name" value="GATOR COMPLEX PROTEIN NPRL2"/>
    <property type="match status" value="1"/>
</dbReference>
<dbReference type="GO" id="GO:1990130">
    <property type="term" value="C:GATOR1 complex"/>
    <property type="evidence" value="ECO:0007669"/>
    <property type="project" value="TreeGrafter"/>
</dbReference>
<accession>A0AA40KF07</accession>
<comment type="caution">
    <text evidence="5">The sequence shown here is derived from an EMBL/GenBank/DDBJ whole genome shotgun (WGS) entry which is preliminary data.</text>
</comment>
<evidence type="ECO:0000313" key="5">
    <source>
        <dbReference type="EMBL" id="KAK1117779.1"/>
    </source>
</evidence>
<dbReference type="GO" id="GO:0015276">
    <property type="term" value="F:ligand-gated monoatomic ion channel activity"/>
    <property type="evidence" value="ECO:0007669"/>
    <property type="project" value="InterPro"/>
</dbReference>
<keyword evidence="3" id="KW-1133">Transmembrane helix</keyword>
<name>A0AA40KF07_9HYME</name>
<evidence type="ECO:0000256" key="3">
    <source>
        <dbReference type="SAM" id="Phobius"/>
    </source>
</evidence>
<dbReference type="GO" id="GO:0005774">
    <property type="term" value="C:vacuolar membrane"/>
    <property type="evidence" value="ECO:0007669"/>
    <property type="project" value="TreeGrafter"/>
</dbReference>
<comment type="similarity">
    <text evidence="2">Belongs to the glutamate-gated ion channel (TC 1.A.10.1) family.</text>
</comment>
<feature type="transmembrane region" description="Helical" evidence="3">
    <location>
        <begin position="183"/>
        <end position="203"/>
    </location>
</feature>
<dbReference type="AlphaFoldDB" id="A0AA40KF07"/>
<dbReference type="Proteomes" id="UP001177670">
    <property type="component" value="Unassembled WGS sequence"/>
</dbReference>
<dbReference type="GO" id="GO:1904262">
    <property type="term" value="P:negative regulation of TORC1 signaling"/>
    <property type="evidence" value="ECO:0007669"/>
    <property type="project" value="TreeGrafter"/>
</dbReference>
<keyword evidence="6" id="KW-1185">Reference proteome</keyword>
<protein>
    <recommendedName>
        <fullName evidence="4">Ionotropic glutamate receptor C-terminal domain-containing protein</fullName>
    </recommendedName>
</protein>
<dbReference type="Pfam" id="PF00060">
    <property type="entry name" value="Lig_chan"/>
    <property type="match status" value="1"/>
</dbReference>
<dbReference type="GO" id="GO:0034198">
    <property type="term" value="P:cellular response to amino acid starvation"/>
    <property type="evidence" value="ECO:0007669"/>
    <property type="project" value="TreeGrafter"/>
</dbReference>
<keyword evidence="3" id="KW-0812">Transmembrane</keyword>
<feature type="transmembrane region" description="Helical" evidence="3">
    <location>
        <begin position="105"/>
        <end position="125"/>
    </location>
</feature>
<dbReference type="GO" id="GO:0010508">
    <property type="term" value="P:positive regulation of autophagy"/>
    <property type="evidence" value="ECO:0007669"/>
    <property type="project" value="TreeGrafter"/>
</dbReference>
<evidence type="ECO:0000256" key="1">
    <source>
        <dbReference type="ARBA" id="ARBA00008433"/>
    </source>
</evidence>
<sequence length="818" mass="94424">MNTVINCCLIQIISKAMNFKPKYYMPENITSEKWGIEEDNQTHVGLVNEAIQGKAAFYLGDLYYTLHHLNYFDLTIPYNSECLTFLTPESLTENSWKLLILPFKLYTWIALILTLILGSAIFYFLSLSYKRHISFYKNQMHFQSISMKNEVKGLYLFTEIGNSILYTYSMLFQVSLPSLPSPWAVRVLIGWWWIYSILVTVAYRASMTATLANPVARVTIDTVEQLAKSSIGVGGWNKESKNFFSMSSDLSSQKIGNKFQLIEQEDEAIEKVANGSFSYYENYYLLRHARVKRQILEKEKKENKTTEDISSKHNLHIMQECVINMPIALGLEKNSPLKPKVDTLIRRIIEIGLVEKWLSDVMEWSKIMEIRQEAESEKALINLHKLQGAFIAIIVGYLLAFIILIAEILHWKHIVLKDPKLLKMTSVAENTKDKGQEDPIRCIFFSEFHPIVGPMITCQVPDNFISKDIFDTVSVYIIPKAKLQRSTITVTLKDYKILGFPVMIDNKKYARNAFYFNLCFVCEAKARTVHYEPVVKKMSDFLMALEVENCFLSASEDKTRLAEMLQQVIQDLNLHKMCTLTEGTMMSHLKVIKLAPEPKPVLEHQVPIFLDGREVFQTDQWDLTTQQVLPYIDGFNHVARIAAEADVENNLVKSCVQNLIYYGVVTLIPIFQYSNVYAATSKLKELAENTKLQERCIAYASKFPRQPAYLRDIYRMYASMTHGNSMRDLCQRLNPQNLRINERRLVQFGLIEGLIRRVYKYPIYLPGSPYNEEIKNNPVYKYFTGTYSLDEICCSTGQSAAQIEDIVERDPNVVMLWK</sequence>
<dbReference type="Pfam" id="PF06218">
    <property type="entry name" value="NPR2"/>
    <property type="match status" value="2"/>
</dbReference>
<dbReference type="InterPro" id="IPR009348">
    <property type="entry name" value="NPR2-like"/>
</dbReference>
<dbReference type="InterPro" id="IPR001320">
    <property type="entry name" value="Iontro_rcpt_C"/>
</dbReference>
<dbReference type="Gene3D" id="3.40.190.10">
    <property type="entry name" value="Periplasmic binding protein-like II"/>
    <property type="match status" value="1"/>
</dbReference>
<feature type="domain" description="Ionotropic glutamate receptor C-terminal" evidence="4">
    <location>
        <begin position="107"/>
        <end position="396"/>
    </location>
</feature>
<evidence type="ECO:0000259" key="4">
    <source>
        <dbReference type="Pfam" id="PF00060"/>
    </source>
</evidence>
<evidence type="ECO:0000256" key="2">
    <source>
        <dbReference type="ARBA" id="ARBA00008685"/>
    </source>
</evidence>